<dbReference type="GO" id="GO:0016874">
    <property type="term" value="F:ligase activity"/>
    <property type="evidence" value="ECO:0007669"/>
    <property type="project" value="UniProtKB-KW"/>
</dbReference>
<accession>A0A1E5KUG8</accession>
<dbReference type="GO" id="GO:0005524">
    <property type="term" value="F:ATP binding"/>
    <property type="evidence" value="ECO:0007669"/>
    <property type="project" value="UniProtKB-KW"/>
</dbReference>
<evidence type="ECO:0000313" key="7">
    <source>
        <dbReference type="EMBL" id="OEH81524.1"/>
    </source>
</evidence>
<keyword evidence="5" id="KW-0460">Magnesium</keyword>
<dbReference type="InterPro" id="IPR005494">
    <property type="entry name" value="GSPS_pre-ATP-grasp-like_dom"/>
</dbReference>
<feature type="domain" description="Glutathionylspermidine synthase pre-ATP-grasp-like" evidence="6">
    <location>
        <begin position="27"/>
        <end position="384"/>
    </location>
</feature>
<dbReference type="EMBL" id="MIEK01000045">
    <property type="protein sequence ID" value="OEH81524.1"/>
    <property type="molecule type" value="Genomic_DNA"/>
</dbReference>
<keyword evidence="4" id="KW-0067">ATP-binding</keyword>
<dbReference type="Pfam" id="PF03738">
    <property type="entry name" value="GSP_synth"/>
    <property type="match status" value="1"/>
</dbReference>
<comment type="caution">
    <text evidence="7">The sequence shown here is derived from an EMBL/GenBank/DDBJ whole genome shotgun (WGS) entry which is preliminary data.</text>
</comment>
<dbReference type="Proteomes" id="UP000095256">
    <property type="component" value="Unassembled WGS sequence"/>
</dbReference>
<dbReference type="SUPFAM" id="SSF56059">
    <property type="entry name" value="Glutathione synthetase ATP-binding domain-like"/>
    <property type="match status" value="1"/>
</dbReference>
<keyword evidence="8" id="KW-1185">Reference proteome</keyword>
<evidence type="ECO:0000259" key="6">
    <source>
        <dbReference type="Pfam" id="PF03738"/>
    </source>
</evidence>
<gene>
    <name evidence="7" type="ORF">BCR26_04595</name>
</gene>
<dbReference type="STRING" id="762845.BCR26_04595"/>
<keyword evidence="1" id="KW-0436">Ligase</keyword>
<evidence type="ECO:0000256" key="4">
    <source>
        <dbReference type="ARBA" id="ARBA00022840"/>
    </source>
</evidence>
<organism evidence="7 8">
    <name type="scientific">Enterococcus rivorum</name>
    <dbReference type="NCBI Taxonomy" id="762845"/>
    <lineage>
        <taxon>Bacteria</taxon>
        <taxon>Bacillati</taxon>
        <taxon>Bacillota</taxon>
        <taxon>Bacilli</taxon>
        <taxon>Lactobacillales</taxon>
        <taxon>Enterococcaceae</taxon>
        <taxon>Enterococcus</taxon>
    </lineage>
</organism>
<keyword evidence="3" id="KW-0547">Nucleotide-binding</keyword>
<proteinExistence type="predicted"/>
<keyword evidence="2" id="KW-0479">Metal-binding</keyword>
<evidence type="ECO:0000256" key="5">
    <source>
        <dbReference type="ARBA" id="ARBA00022842"/>
    </source>
</evidence>
<protein>
    <submittedName>
        <fullName evidence="7">Glutathionylspermidine synthase</fullName>
    </submittedName>
</protein>
<dbReference type="GO" id="GO:0046872">
    <property type="term" value="F:metal ion binding"/>
    <property type="evidence" value="ECO:0007669"/>
    <property type="project" value="UniProtKB-KW"/>
</dbReference>
<evidence type="ECO:0000313" key="8">
    <source>
        <dbReference type="Proteomes" id="UP000095256"/>
    </source>
</evidence>
<name>A0A1E5KUG8_9ENTE</name>
<evidence type="ECO:0000256" key="3">
    <source>
        <dbReference type="ARBA" id="ARBA00022741"/>
    </source>
</evidence>
<evidence type="ECO:0000256" key="1">
    <source>
        <dbReference type="ARBA" id="ARBA00022598"/>
    </source>
</evidence>
<evidence type="ECO:0000256" key="2">
    <source>
        <dbReference type="ARBA" id="ARBA00022723"/>
    </source>
</evidence>
<dbReference type="AlphaFoldDB" id="A0A1E5KUG8"/>
<sequence length="408" mass="47107">MKENIQLVKIPEGDYSDYRYEVIFKAYKWDPQVEDANTVSEYIAVLDETVVAEIASFSEQLAMETIEMETELLNNLFLAKELGLPNSMCRAMKKAKNYKKEDHVRLMRFDFHPTDEGWKISEVNSDVPGGFAESSILPEVAARFVPDSVPSEKFSQHLLNGFKKRIKPDGTIGFVHATSYSDDRQVMQFMGDYFEKEGYRALYLAPNHAKFENNRVFSTLENNKEELAGLIRFFPLEWMTRLPFSAKWQGYYSTVTPSCNHPVAMLTQPKSLPLIWNRLATDCKIWKQLLPETKLVIPLEYEDTDYIYKPVFGRVGGDITIKEATSEKEFERIKKEALKRKKEWIVQRKFNSLPVQTQDGKEFHLCIGVFVVDGVFAGLYGRINPHARIDEKAKDIPILVRKNGQEEL</sequence>
<reference evidence="7 8" key="1">
    <citation type="submission" date="2016-09" db="EMBL/GenBank/DDBJ databases">
        <authorList>
            <person name="Capua I."/>
            <person name="De Benedictis P."/>
            <person name="Joannis T."/>
            <person name="Lombin L.H."/>
            <person name="Cattoli G."/>
        </authorList>
    </citation>
    <scope>NUCLEOTIDE SEQUENCE [LARGE SCALE GENOMIC DNA]</scope>
    <source>
        <strain evidence="7 8">LMG 25899</strain>
    </source>
</reference>
<dbReference type="RefSeq" id="WP_069699576.1">
    <property type="nucleotide sequence ID" value="NZ_JAGGMA010000027.1"/>
</dbReference>